<accession>A0A971M5C9</accession>
<gene>
    <name evidence="2" type="ORF">GXY80_09545</name>
</gene>
<dbReference type="Proteomes" id="UP000777265">
    <property type="component" value="Unassembled WGS sequence"/>
</dbReference>
<keyword evidence="1" id="KW-1133">Transmembrane helix</keyword>
<sequence length="108" mass="12323">MESLKKEHEKKLRKVLAAAYKNREQPEPGSAWDTRVMRSIRSMPPLSTKPAWSEMFGSLFWPLCPVACALIIFLAVALFRYDVVAEQDYAQIFMDDTSEVTLLEPDNG</sequence>
<comment type="caution">
    <text evidence="2">The sequence shown here is derived from an EMBL/GenBank/DDBJ whole genome shotgun (WGS) entry which is preliminary data.</text>
</comment>
<evidence type="ECO:0000313" key="3">
    <source>
        <dbReference type="Proteomes" id="UP000777265"/>
    </source>
</evidence>
<feature type="transmembrane region" description="Helical" evidence="1">
    <location>
        <begin position="59"/>
        <end position="79"/>
    </location>
</feature>
<organism evidence="2 3">
    <name type="scientific">Syntrophorhabdus aromaticivorans</name>
    <dbReference type="NCBI Taxonomy" id="328301"/>
    <lineage>
        <taxon>Bacteria</taxon>
        <taxon>Pseudomonadati</taxon>
        <taxon>Thermodesulfobacteriota</taxon>
        <taxon>Syntrophorhabdia</taxon>
        <taxon>Syntrophorhabdales</taxon>
        <taxon>Syntrophorhabdaceae</taxon>
        <taxon>Syntrophorhabdus</taxon>
    </lineage>
</organism>
<proteinExistence type="predicted"/>
<keyword evidence="1" id="KW-0812">Transmembrane</keyword>
<protein>
    <submittedName>
        <fullName evidence="2">Uncharacterized protein</fullName>
    </submittedName>
</protein>
<reference evidence="2" key="2">
    <citation type="submission" date="2020-01" db="EMBL/GenBank/DDBJ databases">
        <authorList>
            <person name="Campanaro S."/>
        </authorList>
    </citation>
    <scope>NUCLEOTIDE SEQUENCE</scope>
    <source>
        <strain evidence="2">AS06rmzACSIP_7</strain>
    </source>
</reference>
<name>A0A971M5C9_9BACT</name>
<keyword evidence="1" id="KW-0472">Membrane</keyword>
<evidence type="ECO:0000313" key="2">
    <source>
        <dbReference type="EMBL" id="NLW35707.1"/>
    </source>
</evidence>
<dbReference type="AlphaFoldDB" id="A0A971M5C9"/>
<dbReference type="EMBL" id="JAAYEE010000162">
    <property type="protein sequence ID" value="NLW35707.1"/>
    <property type="molecule type" value="Genomic_DNA"/>
</dbReference>
<evidence type="ECO:0000256" key="1">
    <source>
        <dbReference type="SAM" id="Phobius"/>
    </source>
</evidence>
<reference evidence="2" key="1">
    <citation type="journal article" date="2020" name="Biotechnol. Biofuels">
        <title>New insights from the biogas microbiome by comprehensive genome-resolved metagenomics of nearly 1600 species originating from multiple anaerobic digesters.</title>
        <authorList>
            <person name="Campanaro S."/>
            <person name="Treu L."/>
            <person name="Rodriguez-R L.M."/>
            <person name="Kovalovszki A."/>
            <person name="Ziels R.M."/>
            <person name="Maus I."/>
            <person name="Zhu X."/>
            <person name="Kougias P.G."/>
            <person name="Basile A."/>
            <person name="Luo G."/>
            <person name="Schluter A."/>
            <person name="Konstantinidis K.T."/>
            <person name="Angelidaki I."/>
        </authorList>
    </citation>
    <scope>NUCLEOTIDE SEQUENCE</scope>
    <source>
        <strain evidence="2">AS06rmzACSIP_7</strain>
    </source>
</reference>